<dbReference type="InterPro" id="IPR009531">
    <property type="entry name" value="DUF1150"/>
</dbReference>
<dbReference type="EMBL" id="JBBYXI010000001">
    <property type="protein sequence ID" value="MEN3930082.1"/>
    <property type="molecule type" value="Genomic_DNA"/>
</dbReference>
<keyword evidence="2" id="KW-1185">Reference proteome</keyword>
<gene>
    <name evidence="1" type="ORF">WJT86_03280</name>
</gene>
<dbReference type="RefSeq" id="WP_346336055.1">
    <property type="nucleotide sequence ID" value="NZ_JBBYXI010000001.1"/>
</dbReference>
<accession>A0ABV0BJU3</accession>
<sequence length="84" mass="9276">MDYCEFKNLDPGEFEVLGEGAIAYVKQMRSEEITKAFPLIKSLEPGMKFYALLSASGQPILLADSETAAVANAWEQELMTVSLQ</sequence>
<proteinExistence type="predicted"/>
<name>A0ABV0BJU3_9HYPH</name>
<comment type="caution">
    <text evidence="1">The sequence shown here is derived from an EMBL/GenBank/DDBJ whole genome shotgun (WGS) entry which is preliminary data.</text>
</comment>
<dbReference type="Pfam" id="PF06620">
    <property type="entry name" value="DUF1150"/>
    <property type="match status" value="1"/>
</dbReference>
<evidence type="ECO:0000313" key="1">
    <source>
        <dbReference type="EMBL" id="MEN3930082.1"/>
    </source>
</evidence>
<organism evidence="1 2">
    <name type="scientific">Hohaiivirga grylli</name>
    <dbReference type="NCBI Taxonomy" id="3133970"/>
    <lineage>
        <taxon>Bacteria</taxon>
        <taxon>Pseudomonadati</taxon>
        <taxon>Pseudomonadota</taxon>
        <taxon>Alphaproteobacteria</taxon>
        <taxon>Hyphomicrobiales</taxon>
        <taxon>Methylobacteriaceae</taxon>
        <taxon>Hohaiivirga</taxon>
    </lineage>
</organism>
<protein>
    <submittedName>
        <fullName evidence="1">DUF1150 domain-containing protein</fullName>
    </submittedName>
</protein>
<dbReference type="Proteomes" id="UP001418637">
    <property type="component" value="Unassembled WGS sequence"/>
</dbReference>
<evidence type="ECO:0000313" key="2">
    <source>
        <dbReference type="Proteomes" id="UP001418637"/>
    </source>
</evidence>
<reference evidence="1 2" key="1">
    <citation type="submission" date="2024-04" db="EMBL/GenBank/DDBJ databases">
        <title>A novel species isolated from cricket.</title>
        <authorList>
            <person name="Wang H.-C."/>
        </authorList>
    </citation>
    <scope>NUCLEOTIDE SEQUENCE [LARGE SCALE GENOMIC DNA]</scope>
    <source>
        <strain evidence="1 2">WL0021</strain>
    </source>
</reference>